<keyword evidence="5" id="KW-0732">Signal</keyword>
<evidence type="ECO:0000256" key="3">
    <source>
        <dbReference type="ARBA" id="ARBA00023157"/>
    </source>
</evidence>
<protein>
    <submittedName>
        <fullName evidence="7">Peroxiredoxin</fullName>
    </submittedName>
</protein>
<dbReference type="InterPro" id="IPR017937">
    <property type="entry name" value="Thioredoxin_CS"/>
</dbReference>
<dbReference type="Gene3D" id="3.40.30.10">
    <property type="entry name" value="Glutaredoxin"/>
    <property type="match status" value="1"/>
</dbReference>
<evidence type="ECO:0000256" key="1">
    <source>
        <dbReference type="ARBA" id="ARBA00004196"/>
    </source>
</evidence>
<dbReference type="Pfam" id="PF14289">
    <property type="entry name" value="DUF4369"/>
    <property type="match status" value="1"/>
</dbReference>
<dbReference type="GO" id="GO:0016491">
    <property type="term" value="F:oxidoreductase activity"/>
    <property type="evidence" value="ECO:0007669"/>
    <property type="project" value="InterPro"/>
</dbReference>
<dbReference type="OrthoDB" id="750178at2"/>
<dbReference type="InterPro" id="IPR050553">
    <property type="entry name" value="Thioredoxin_ResA/DsbE_sf"/>
</dbReference>
<dbReference type="PROSITE" id="PS51352">
    <property type="entry name" value="THIOREDOXIN_2"/>
    <property type="match status" value="1"/>
</dbReference>
<dbReference type="AlphaFoldDB" id="A0A1H0FDY0"/>
<dbReference type="InterPro" id="IPR025380">
    <property type="entry name" value="DUF4369"/>
</dbReference>
<dbReference type="GO" id="GO:0016209">
    <property type="term" value="F:antioxidant activity"/>
    <property type="evidence" value="ECO:0007669"/>
    <property type="project" value="InterPro"/>
</dbReference>
<evidence type="ECO:0000313" key="8">
    <source>
        <dbReference type="Proteomes" id="UP000183200"/>
    </source>
</evidence>
<dbReference type="InterPro" id="IPR000866">
    <property type="entry name" value="AhpC/TSA"/>
</dbReference>
<feature type="signal peptide" evidence="5">
    <location>
        <begin position="1"/>
        <end position="18"/>
    </location>
</feature>
<proteinExistence type="predicted"/>
<dbReference type="CDD" id="cd02966">
    <property type="entry name" value="TlpA_like_family"/>
    <property type="match status" value="1"/>
</dbReference>
<dbReference type="GO" id="GO:0017004">
    <property type="term" value="P:cytochrome complex assembly"/>
    <property type="evidence" value="ECO:0007669"/>
    <property type="project" value="UniProtKB-KW"/>
</dbReference>
<evidence type="ECO:0000256" key="5">
    <source>
        <dbReference type="SAM" id="SignalP"/>
    </source>
</evidence>
<evidence type="ECO:0000259" key="6">
    <source>
        <dbReference type="PROSITE" id="PS51352"/>
    </source>
</evidence>
<dbReference type="STRING" id="430522.BFS30_11310"/>
<comment type="subcellular location">
    <subcellularLocation>
        <location evidence="1">Cell envelope</location>
    </subcellularLocation>
</comment>
<keyword evidence="8" id="KW-1185">Reference proteome</keyword>
<sequence length="382" mass="42090">MKKTLIAAICLLPVAAMSQGKFTVNGKVGTLNAPAKAFIAYRVGQNQITDSTAIVAGKFTFSGPLSGIAQAQIRIKHDNAVADPAKRVPADVISFYLEPKAVELIAPKDSIKYATIKGSKLNEENEKYKSLTKVVNEKGAALMREYRSKTEEQRKDEAYIKTVMSRDDENQKELEAINKTFIEANPNSYVSLVAFRGGLGEIDVNVVEPQFNKFSAEVRATDLGKNIANMIAAAKKTQVGQMAMDFTQNDVNDKPVKLSDFKGKYVLLDFWASWCGPCRQENPNVVTAYKNFKDKNFTVLGVSLDRPGKKADWLQAIEKDGLTWTHVSDLQFWDNAAAKAYGIQSIPANYLIDPTGKIIAKNIRGEELQKKLAEILGAGQSK</sequence>
<accession>A0A1H0FDY0</accession>
<dbReference type="GO" id="GO:0030313">
    <property type="term" value="C:cell envelope"/>
    <property type="evidence" value="ECO:0007669"/>
    <property type="project" value="UniProtKB-SubCell"/>
</dbReference>
<evidence type="ECO:0000256" key="2">
    <source>
        <dbReference type="ARBA" id="ARBA00022748"/>
    </source>
</evidence>
<organism evidence="7 8">
    <name type="scientific">Pedobacter steynii</name>
    <dbReference type="NCBI Taxonomy" id="430522"/>
    <lineage>
        <taxon>Bacteria</taxon>
        <taxon>Pseudomonadati</taxon>
        <taxon>Bacteroidota</taxon>
        <taxon>Sphingobacteriia</taxon>
        <taxon>Sphingobacteriales</taxon>
        <taxon>Sphingobacteriaceae</taxon>
        <taxon>Pedobacter</taxon>
    </lineage>
</organism>
<gene>
    <name evidence="7" type="ORF">SAMN05421820_110152</name>
</gene>
<evidence type="ECO:0000256" key="4">
    <source>
        <dbReference type="ARBA" id="ARBA00023284"/>
    </source>
</evidence>
<dbReference type="Pfam" id="PF00578">
    <property type="entry name" value="AhpC-TSA"/>
    <property type="match status" value="1"/>
</dbReference>
<dbReference type="PANTHER" id="PTHR42852:SF6">
    <property type="entry name" value="THIOL:DISULFIDE INTERCHANGE PROTEIN DSBE"/>
    <property type="match status" value="1"/>
</dbReference>
<dbReference type="RefSeq" id="WP_074611674.1">
    <property type="nucleotide sequence ID" value="NZ_FNGY01000010.1"/>
</dbReference>
<dbReference type="PANTHER" id="PTHR42852">
    <property type="entry name" value="THIOL:DISULFIDE INTERCHANGE PROTEIN DSBE"/>
    <property type="match status" value="1"/>
</dbReference>
<dbReference type="InterPro" id="IPR036249">
    <property type="entry name" value="Thioredoxin-like_sf"/>
</dbReference>
<feature type="domain" description="Thioredoxin" evidence="6">
    <location>
        <begin position="237"/>
        <end position="381"/>
    </location>
</feature>
<reference evidence="8" key="1">
    <citation type="submission" date="2016-10" db="EMBL/GenBank/DDBJ databases">
        <authorList>
            <person name="Varghese N."/>
            <person name="Submissions S."/>
        </authorList>
    </citation>
    <scope>NUCLEOTIDE SEQUENCE [LARGE SCALE GENOMIC DNA]</scope>
    <source>
        <strain evidence="8">DSM 19110</strain>
    </source>
</reference>
<dbReference type="PROSITE" id="PS00194">
    <property type="entry name" value="THIOREDOXIN_1"/>
    <property type="match status" value="1"/>
</dbReference>
<evidence type="ECO:0000313" key="7">
    <source>
        <dbReference type="EMBL" id="SDN92918.1"/>
    </source>
</evidence>
<dbReference type="Proteomes" id="UP000183200">
    <property type="component" value="Unassembled WGS sequence"/>
</dbReference>
<keyword evidence="3" id="KW-1015">Disulfide bond</keyword>
<dbReference type="InterPro" id="IPR013766">
    <property type="entry name" value="Thioredoxin_domain"/>
</dbReference>
<dbReference type="EMBL" id="FNGY01000010">
    <property type="protein sequence ID" value="SDN92918.1"/>
    <property type="molecule type" value="Genomic_DNA"/>
</dbReference>
<dbReference type="SUPFAM" id="SSF52833">
    <property type="entry name" value="Thioredoxin-like"/>
    <property type="match status" value="1"/>
</dbReference>
<name>A0A1H0FDY0_9SPHI</name>
<keyword evidence="4" id="KW-0676">Redox-active center</keyword>
<feature type="chain" id="PRO_5010384143" evidence="5">
    <location>
        <begin position="19"/>
        <end position="382"/>
    </location>
</feature>
<keyword evidence="2" id="KW-0201">Cytochrome c-type biogenesis</keyword>